<dbReference type="GO" id="GO:0090734">
    <property type="term" value="C:site of DNA damage"/>
    <property type="evidence" value="ECO:0007669"/>
    <property type="project" value="TreeGrafter"/>
</dbReference>
<sequence>MVCSICQESYFKSPAESGGARRTARNATWASTAHRPATLGCGHAFHRQCILQWFENDESRACPQCKASHRGPIITLYIDLDEEDYDVSKRSRGQSSGPLREEEMKQLAQKMLSMNIHEKSAEYFMIGSLTKQIAELKQSGQASQRQRDELAAVRSQLEAERRRAERAEAANEELKSELLLKNTSLDYNRNEVSRLNTLSERHRNHINNLVRGLESKKGLLEWYQLRYG</sequence>
<dbReference type="AlphaFoldDB" id="A0A9W8GMN7"/>
<keyword evidence="1" id="KW-0479">Metal-binding</keyword>
<dbReference type="GO" id="GO:0008270">
    <property type="term" value="F:zinc ion binding"/>
    <property type="evidence" value="ECO:0007669"/>
    <property type="project" value="UniProtKB-KW"/>
</dbReference>
<protein>
    <recommendedName>
        <fullName evidence="3">RING-type domain-containing protein</fullName>
    </recommendedName>
</protein>
<evidence type="ECO:0000256" key="1">
    <source>
        <dbReference type="PROSITE-ProRule" id="PRU00175"/>
    </source>
</evidence>
<keyword evidence="1" id="KW-0862">Zinc</keyword>
<dbReference type="InterPro" id="IPR013083">
    <property type="entry name" value="Znf_RING/FYVE/PHD"/>
</dbReference>
<feature type="domain" description="RING-type" evidence="3">
    <location>
        <begin position="3"/>
        <end position="66"/>
    </location>
</feature>
<evidence type="ECO:0000256" key="2">
    <source>
        <dbReference type="SAM" id="Coils"/>
    </source>
</evidence>
<dbReference type="GO" id="GO:0061630">
    <property type="term" value="F:ubiquitin protein ligase activity"/>
    <property type="evidence" value="ECO:0007669"/>
    <property type="project" value="TreeGrafter"/>
</dbReference>
<feature type="coiled-coil region" evidence="2">
    <location>
        <begin position="143"/>
        <end position="184"/>
    </location>
</feature>
<evidence type="ECO:0000313" key="5">
    <source>
        <dbReference type="Proteomes" id="UP001151516"/>
    </source>
</evidence>
<dbReference type="GO" id="GO:0031297">
    <property type="term" value="P:replication fork processing"/>
    <property type="evidence" value="ECO:0007669"/>
    <property type="project" value="TreeGrafter"/>
</dbReference>
<dbReference type="PANTHER" id="PTHR46569">
    <property type="entry name" value="E3 UBIQUITIN-PROTEIN LIGASE TRAIP"/>
    <property type="match status" value="1"/>
</dbReference>
<dbReference type="InterPro" id="IPR001841">
    <property type="entry name" value="Znf_RING"/>
</dbReference>
<dbReference type="InterPro" id="IPR052639">
    <property type="entry name" value="TRAIP_ubiq-protein_ligase"/>
</dbReference>
<dbReference type="SUPFAM" id="SSF57850">
    <property type="entry name" value="RING/U-box"/>
    <property type="match status" value="1"/>
</dbReference>
<dbReference type="GO" id="GO:0005634">
    <property type="term" value="C:nucleus"/>
    <property type="evidence" value="ECO:0007669"/>
    <property type="project" value="TreeGrafter"/>
</dbReference>
<dbReference type="PANTHER" id="PTHR46569:SF1">
    <property type="entry name" value="E3 UBIQUITIN-PROTEIN LIGASE RFWD3-RELATED"/>
    <property type="match status" value="1"/>
</dbReference>
<reference evidence="4" key="1">
    <citation type="submission" date="2022-07" db="EMBL/GenBank/DDBJ databases">
        <title>Phylogenomic reconstructions and comparative analyses of Kickxellomycotina fungi.</title>
        <authorList>
            <person name="Reynolds N.K."/>
            <person name="Stajich J.E."/>
            <person name="Barry K."/>
            <person name="Grigoriev I.V."/>
            <person name="Crous P."/>
            <person name="Smith M.E."/>
        </authorList>
    </citation>
    <scope>NUCLEOTIDE SEQUENCE</scope>
    <source>
        <strain evidence="4">CBS 109367</strain>
    </source>
</reference>
<name>A0A9W8GMN7_9FUNG</name>
<evidence type="ECO:0000259" key="3">
    <source>
        <dbReference type="PROSITE" id="PS50089"/>
    </source>
</evidence>
<evidence type="ECO:0000313" key="4">
    <source>
        <dbReference type="EMBL" id="KAJ2689693.1"/>
    </source>
</evidence>
<dbReference type="GO" id="GO:0016567">
    <property type="term" value="P:protein ubiquitination"/>
    <property type="evidence" value="ECO:0007669"/>
    <property type="project" value="TreeGrafter"/>
</dbReference>
<dbReference type="PROSITE" id="PS50089">
    <property type="entry name" value="ZF_RING_2"/>
    <property type="match status" value="1"/>
</dbReference>
<dbReference type="Proteomes" id="UP001151516">
    <property type="component" value="Unassembled WGS sequence"/>
</dbReference>
<keyword evidence="2" id="KW-0175">Coiled coil</keyword>
<organism evidence="4 5">
    <name type="scientific">Coemansia spiralis</name>
    <dbReference type="NCBI Taxonomy" id="417178"/>
    <lineage>
        <taxon>Eukaryota</taxon>
        <taxon>Fungi</taxon>
        <taxon>Fungi incertae sedis</taxon>
        <taxon>Zoopagomycota</taxon>
        <taxon>Kickxellomycotina</taxon>
        <taxon>Kickxellomycetes</taxon>
        <taxon>Kickxellales</taxon>
        <taxon>Kickxellaceae</taxon>
        <taxon>Coemansia</taxon>
    </lineage>
</organism>
<dbReference type="OrthoDB" id="8062037at2759"/>
<gene>
    <name evidence="4" type="ORF">IWW39_001285</name>
</gene>
<dbReference type="Gene3D" id="3.30.40.10">
    <property type="entry name" value="Zinc/RING finger domain, C3HC4 (zinc finger)"/>
    <property type="match status" value="1"/>
</dbReference>
<dbReference type="EMBL" id="JANBTX010000021">
    <property type="protein sequence ID" value="KAJ2689693.1"/>
    <property type="molecule type" value="Genomic_DNA"/>
</dbReference>
<dbReference type="SMART" id="SM00184">
    <property type="entry name" value="RING"/>
    <property type="match status" value="1"/>
</dbReference>
<dbReference type="Pfam" id="PF13639">
    <property type="entry name" value="zf-RING_2"/>
    <property type="match status" value="1"/>
</dbReference>
<accession>A0A9W8GMN7</accession>
<proteinExistence type="predicted"/>
<keyword evidence="5" id="KW-1185">Reference proteome</keyword>
<keyword evidence="1" id="KW-0863">Zinc-finger</keyword>
<comment type="caution">
    <text evidence="4">The sequence shown here is derived from an EMBL/GenBank/DDBJ whole genome shotgun (WGS) entry which is preliminary data.</text>
</comment>